<evidence type="ECO:0000259" key="6">
    <source>
        <dbReference type="Pfam" id="PF00251"/>
    </source>
</evidence>
<name>A0A6N3CTT9_STASI</name>
<dbReference type="InterPro" id="IPR023296">
    <property type="entry name" value="Glyco_hydro_beta-prop_sf"/>
</dbReference>
<dbReference type="PANTHER" id="PTHR43101:SF1">
    <property type="entry name" value="BETA-FRUCTOSIDASE"/>
    <property type="match status" value="1"/>
</dbReference>
<dbReference type="Gene3D" id="2.60.120.560">
    <property type="entry name" value="Exo-inulinase, domain 1"/>
    <property type="match status" value="1"/>
</dbReference>
<dbReference type="CDD" id="cd18623">
    <property type="entry name" value="GH32_ScrB-like"/>
    <property type="match status" value="1"/>
</dbReference>
<dbReference type="Pfam" id="PF00251">
    <property type="entry name" value="Glyco_hydro_32N"/>
    <property type="match status" value="1"/>
</dbReference>
<dbReference type="Gene3D" id="2.115.10.20">
    <property type="entry name" value="Glycosyl hydrolase domain, family 43"/>
    <property type="match status" value="1"/>
</dbReference>
<keyword evidence="4 5" id="KW-0326">Glycosidase</keyword>
<evidence type="ECO:0000259" key="7">
    <source>
        <dbReference type="Pfam" id="PF08244"/>
    </source>
</evidence>
<gene>
    <name evidence="8" type="primary">scrB_2</name>
    <name evidence="8" type="ORF">SSLFYP27_01659</name>
</gene>
<feature type="domain" description="Glycosyl hydrolase family 32 N-terminal" evidence="6">
    <location>
        <begin position="38"/>
        <end position="331"/>
    </location>
</feature>
<dbReference type="AlphaFoldDB" id="A0A6N3CTT9"/>
<keyword evidence="3 5" id="KW-0378">Hydrolase</keyword>
<dbReference type="InterPro" id="IPR051214">
    <property type="entry name" value="GH32_Enzymes"/>
</dbReference>
<dbReference type="EC" id="3.2.1.26" evidence="2"/>
<proteinExistence type="inferred from homology"/>
<protein>
    <recommendedName>
        <fullName evidence="2">beta-fructofuranosidase</fullName>
        <ecNumber evidence="2">3.2.1.26</ecNumber>
    </recommendedName>
</protein>
<sequence>MQDWINEVETQRIEQLPAERIAELKDKFASSPYKQTFHLQPPFGSAGKPNGLLFDGKHYLISHVWYPFTINNGLSYSYAYQTPDLIQNPTEQIMLKPDGLFDDEGIKGGSAIEINQQTHFIYSAKSKDAVIEAPFMQLHAVKNHTGEIEKYEQPINFEVPEGYVQNVQDPKVFEKDGARFALLSAQTEKGQGRLLAYHADDLNQWQLIAPVHTNLSHFGDFWHASDYFTMNGYDILTFTAENTEHAFKAGYLMGHLHFHNFKMNHGDFKLWDDGFGFVFPQTFEDAEGSRVLIGLLKTEGEYEHLPEIAQVPCLSIPRQLTMHNGKIYQTPHSSLKQLRYNEETALGYANKFAKQLHPYEGDNFELQIEILENDATEIYFEVKVSKWNSTKVTYNTHSRLVTLDCSESGEVPLANVETKCSVQLSRDLEHLQIFVDQSSIEVFCNHGERVMSSRIFPPENSKGIRVGTESGQAYLKFTKYDLHGIYVVEDNSEQ</sequence>
<evidence type="ECO:0000256" key="2">
    <source>
        <dbReference type="ARBA" id="ARBA00012758"/>
    </source>
</evidence>
<dbReference type="InterPro" id="IPR013148">
    <property type="entry name" value="Glyco_hydro_32_N"/>
</dbReference>
<dbReference type="RefSeq" id="WP_156666794.1">
    <property type="nucleotide sequence ID" value="NZ_CACRUO010000035.1"/>
</dbReference>
<evidence type="ECO:0000256" key="4">
    <source>
        <dbReference type="ARBA" id="ARBA00023295"/>
    </source>
</evidence>
<dbReference type="GO" id="GO:0004564">
    <property type="term" value="F:beta-fructofuranosidase activity"/>
    <property type="evidence" value="ECO:0007669"/>
    <property type="project" value="UniProtKB-EC"/>
</dbReference>
<evidence type="ECO:0000256" key="3">
    <source>
        <dbReference type="ARBA" id="ARBA00022801"/>
    </source>
</evidence>
<dbReference type="SUPFAM" id="SSF49899">
    <property type="entry name" value="Concanavalin A-like lectins/glucanases"/>
    <property type="match status" value="1"/>
</dbReference>
<dbReference type="InterPro" id="IPR013320">
    <property type="entry name" value="ConA-like_dom_sf"/>
</dbReference>
<evidence type="ECO:0000256" key="5">
    <source>
        <dbReference type="RuleBase" id="RU362110"/>
    </source>
</evidence>
<comment type="similarity">
    <text evidence="1 5">Belongs to the glycosyl hydrolase 32 family.</text>
</comment>
<dbReference type="PANTHER" id="PTHR43101">
    <property type="entry name" value="BETA-FRUCTOSIDASE"/>
    <property type="match status" value="1"/>
</dbReference>
<feature type="domain" description="Glycosyl hydrolase family 32 C-terminal" evidence="7">
    <location>
        <begin position="355"/>
        <end position="474"/>
    </location>
</feature>
<evidence type="ECO:0000313" key="8">
    <source>
        <dbReference type="EMBL" id="VYU20456.1"/>
    </source>
</evidence>
<dbReference type="InterPro" id="IPR013189">
    <property type="entry name" value="Glyco_hydro_32_C"/>
</dbReference>
<dbReference type="Pfam" id="PF08244">
    <property type="entry name" value="Glyco_hydro_32C"/>
    <property type="match status" value="1"/>
</dbReference>
<reference evidence="8" key="1">
    <citation type="submission" date="2019-11" db="EMBL/GenBank/DDBJ databases">
        <authorList>
            <person name="Feng L."/>
        </authorList>
    </citation>
    <scope>NUCLEOTIDE SEQUENCE</scope>
    <source>
        <strain evidence="8">SsimulansLFYP27</strain>
    </source>
</reference>
<evidence type="ECO:0000256" key="1">
    <source>
        <dbReference type="ARBA" id="ARBA00009902"/>
    </source>
</evidence>
<dbReference type="GO" id="GO:0005975">
    <property type="term" value="P:carbohydrate metabolic process"/>
    <property type="evidence" value="ECO:0007669"/>
    <property type="project" value="InterPro"/>
</dbReference>
<dbReference type="EMBL" id="CACRUO010000035">
    <property type="protein sequence ID" value="VYU20456.1"/>
    <property type="molecule type" value="Genomic_DNA"/>
</dbReference>
<dbReference type="SUPFAM" id="SSF75005">
    <property type="entry name" value="Arabinanase/levansucrase/invertase"/>
    <property type="match status" value="1"/>
</dbReference>
<organism evidence="8">
    <name type="scientific">Staphylococcus simulans</name>
    <dbReference type="NCBI Taxonomy" id="1286"/>
    <lineage>
        <taxon>Bacteria</taxon>
        <taxon>Bacillati</taxon>
        <taxon>Bacillota</taxon>
        <taxon>Bacilli</taxon>
        <taxon>Bacillales</taxon>
        <taxon>Staphylococcaceae</taxon>
        <taxon>Staphylococcus</taxon>
    </lineage>
</organism>
<dbReference type="SMART" id="SM00640">
    <property type="entry name" value="Glyco_32"/>
    <property type="match status" value="1"/>
</dbReference>
<accession>A0A6N3CTT9</accession>
<dbReference type="InterPro" id="IPR001362">
    <property type="entry name" value="Glyco_hydro_32"/>
</dbReference>